<keyword evidence="3" id="KW-0663">Pyridoxal phosphate</keyword>
<evidence type="ECO:0000256" key="3">
    <source>
        <dbReference type="ARBA" id="ARBA00022898"/>
    </source>
</evidence>
<dbReference type="InterPro" id="IPR050571">
    <property type="entry name" value="Class-IV_PLP-Dep_Aminotrnsfr"/>
</dbReference>
<dbReference type="GO" id="GO:0008652">
    <property type="term" value="P:amino acid biosynthetic process"/>
    <property type="evidence" value="ECO:0007669"/>
    <property type="project" value="UniProtKB-ARBA"/>
</dbReference>
<dbReference type="SUPFAM" id="SSF56752">
    <property type="entry name" value="D-aminoacid aminotransferase-like PLP-dependent enzymes"/>
    <property type="match status" value="1"/>
</dbReference>
<dbReference type="FunFam" id="3.20.10.10:FF:000002">
    <property type="entry name" value="D-alanine aminotransferase"/>
    <property type="match status" value="1"/>
</dbReference>
<dbReference type="InterPro" id="IPR043132">
    <property type="entry name" value="BCAT-like_C"/>
</dbReference>
<comment type="caution">
    <text evidence="5">The sequence shown here is derived from an EMBL/GenBank/DDBJ whole genome shotgun (WGS) entry which is preliminary data.</text>
</comment>
<name>A0AAW1RJT2_9CHLO</name>
<evidence type="ECO:0000256" key="1">
    <source>
        <dbReference type="ARBA" id="ARBA00001933"/>
    </source>
</evidence>
<organism evidence="5 6">
    <name type="scientific">Apatococcus lobatus</name>
    <dbReference type="NCBI Taxonomy" id="904363"/>
    <lineage>
        <taxon>Eukaryota</taxon>
        <taxon>Viridiplantae</taxon>
        <taxon>Chlorophyta</taxon>
        <taxon>core chlorophytes</taxon>
        <taxon>Trebouxiophyceae</taxon>
        <taxon>Chlorellales</taxon>
        <taxon>Chlorellaceae</taxon>
        <taxon>Apatococcus</taxon>
    </lineage>
</organism>
<evidence type="ECO:0000256" key="4">
    <source>
        <dbReference type="SAM" id="MobiDB-lite"/>
    </source>
</evidence>
<keyword evidence="6" id="KW-1185">Reference proteome</keyword>
<comment type="cofactor">
    <cofactor evidence="1">
        <name>pyridoxal 5'-phosphate</name>
        <dbReference type="ChEBI" id="CHEBI:597326"/>
    </cofactor>
</comment>
<dbReference type="InterPro" id="IPR001544">
    <property type="entry name" value="Aminotrans_IV"/>
</dbReference>
<reference evidence="5 6" key="1">
    <citation type="journal article" date="2024" name="Nat. Commun.">
        <title>Phylogenomics reveals the evolutionary origins of lichenization in chlorophyte algae.</title>
        <authorList>
            <person name="Puginier C."/>
            <person name="Libourel C."/>
            <person name="Otte J."/>
            <person name="Skaloud P."/>
            <person name="Haon M."/>
            <person name="Grisel S."/>
            <person name="Petersen M."/>
            <person name="Berrin J.G."/>
            <person name="Delaux P.M."/>
            <person name="Dal Grande F."/>
            <person name="Keller J."/>
        </authorList>
    </citation>
    <scope>NUCLEOTIDE SEQUENCE [LARGE SCALE GENOMIC DNA]</scope>
    <source>
        <strain evidence="5 6">SAG 2145</strain>
    </source>
</reference>
<accession>A0AAW1RJT2</accession>
<feature type="region of interest" description="Disordered" evidence="4">
    <location>
        <begin position="44"/>
        <end position="126"/>
    </location>
</feature>
<dbReference type="GO" id="GO:0046394">
    <property type="term" value="P:carboxylic acid biosynthetic process"/>
    <property type="evidence" value="ECO:0007669"/>
    <property type="project" value="UniProtKB-ARBA"/>
</dbReference>
<proteinExistence type="inferred from homology"/>
<comment type="similarity">
    <text evidence="2">Belongs to the class-IV pyridoxal-phosphate-dependent aminotransferase family.</text>
</comment>
<feature type="compositionally biased region" description="Polar residues" evidence="4">
    <location>
        <begin position="68"/>
        <end position="92"/>
    </location>
</feature>
<dbReference type="AlphaFoldDB" id="A0AAW1RJT2"/>
<dbReference type="GO" id="GO:0003824">
    <property type="term" value="F:catalytic activity"/>
    <property type="evidence" value="ECO:0007669"/>
    <property type="project" value="InterPro"/>
</dbReference>
<evidence type="ECO:0000256" key="2">
    <source>
        <dbReference type="ARBA" id="ARBA00009320"/>
    </source>
</evidence>
<dbReference type="EMBL" id="JALJOS010000010">
    <property type="protein sequence ID" value="KAK9833818.1"/>
    <property type="molecule type" value="Genomic_DNA"/>
</dbReference>
<dbReference type="PANTHER" id="PTHR42743:SF22">
    <property type="entry name" value="D-AMINO-ACID TRANSAMINASE, CHLOROPLASTIC"/>
    <property type="match status" value="1"/>
</dbReference>
<evidence type="ECO:0000313" key="6">
    <source>
        <dbReference type="Proteomes" id="UP001438707"/>
    </source>
</evidence>
<dbReference type="InterPro" id="IPR043131">
    <property type="entry name" value="BCAT-like_N"/>
</dbReference>
<sequence length="499" mass="54702">MQLLFSGRLALLDHQLHRCQHSGLQQLHRPLGLGLVGQRARQLLSIGATRKPRKTKSKDPKPEEAQPVSKSQSTQDAQQPLNEASKTAQTVDSEPLGAEEDDEVETEDEAEAEADAEAQAQAEAEEEAEDLALLNILVQEELEKRQYANPEFLPTTRPSPVLSNREVWERMLQATSIANGSEYRAFYSSDLGGIVTHPALMVVAIDDHMVHRGHAVFDTALLTQGYVYQLRQHLERLADSAVKAGLSSPIALPQMERIVLETAAASRLLNGSIRFWLSAGRGDFALSPDSCDPTFYCIVFVPPTSPFDQIGDGVEGLRVKTSIIPPKHDYFATLKSTNYLQNALALMDAQGDDLDQAVFVTPDGFVAEASNANVGIVTAERDLIMPPFNYSLRGITAETILALARQYLETGELENLRSIEQRPISLEEAQAADEVFLCSSSLAVVPVVVWDGARINEGLSGLVTMSLRAMIIRHMNPQYSLGEHLEVPYGFLTGMSLSS</sequence>
<dbReference type="Proteomes" id="UP001438707">
    <property type="component" value="Unassembled WGS sequence"/>
</dbReference>
<protein>
    <submittedName>
        <fullName evidence="5">Uncharacterized protein</fullName>
    </submittedName>
</protein>
<dbReference type="Gene3D" id="3.30.470.10">
    <property type="match status" value="1"/>
</dbReference>
<dbReference type="InterPro" id="IPR036038">
    <property type="entry name" value="Aminotransferase-like"/>
</dbReference>
<dbReference type="Gene3D" id="3.20.10.10">
    <property type="entry name" value="D-amino Acid Aminotransferase, subunit A, domain 2"/>
    <property type="match status" value="1"/>
</dbReference>
<feature type="compositionally biased region" description="Acidic residues" evidence="4">
    <location>
        <begin position="97"/>
        <end position="116"/>
    </location>
</feature>
<dbReference type="Pfam" id="PF01063">
    <property type="entry name" value="Aminotran_4"/>
    <property type="match status" value="1"/>
</dbReference>
<dbReference type="PANTHER" id="PTHR42743">
    <property type="entry name" value="AMINO-ACID AMINOTRANSFERASE"/>
    <property type="match status" value="1"/>
</dbReference>
<evidence type="ECO:0000313" key="5">
    <source>
        <dbReference type="EMBL" id="KAK9833818.1"/>
    </source>
</evidence>
<gene>
    <name evidence="5" type="ORF">WJX74_006840</name>
</gene>